<dbReference type="InParanoid" id="G0M9V5"/>
<feature type="transmembrane region" description="Helical" evidence="1">
    <location>
        <begin position="31"/>
        <end position="53"/>
    </location>
</feature>
<dbReference type="AlphaFoldDB" id="G0M9V5"/>
<protein>
    <submittedName>
        <fullName evidence="2">Uncharacterized protein</fullName>
    </submittedName>
</protein>
<reference evidence="3" key="1">
    <citation type="submission" date="2011-07" db="EMBL/GenBank/DDBJ databases">
        <authorList>
            <consortium name="Caenorhabditis brenneri Sequencing and Analysis Consortium"/>
            <person name="Wilson R.K."/>
        </authorList>
    </citation>
    <scope>NUCLEOTIDE SEQUENCE [LARGE SCALE GENOMIC DNA]</scope>
    <source>
        <strain evidence="3">PB2801</strain>
    </source>
</reference>
<evidence type="ECO:0000256" key="1">
    <source>
        <dbReference type="SAM" id="Phobius"/>
    </source>
</evidence>
<feature type="transmembrane region" description="Helical" evidence="1">
    <location>
        <begin position="217"/>
        <end position="236"/>
    </location>
</feature>
<keyword evidence="1" id="KW-0812">Transmembrane</keyword>
<name>G0M9V5_CAEBE</name>
<accession>G0M9V5</accession>
<keyword evidence="3" id="KW-1185">Reference proteome</keyword>
<feature type="transmembrane region" description="Helical" evidence="1">
    <location>
        <begin position="107"/>
        <end position="133"/>
    </location>
</feature>
<dbReference type="HOGENOM" id="CLU_967171_0_0_1"/>
<feature type="transmembrane region" description="Helical" evidence="1">
    <location>
        <begin position="176"/>
        <end position="197"/>
    </location>
</feature>
<dbReference type="EMBL" id="GL379787">
    <property type="protein sequence ID" value="EGT30850.1"/>
    <property type="molecule type" value="Genomic_DNA"/>
</dbReference>
<dbReference type="Proteomes" id="UP000008068">
    <property type="component" value="Unassembled WGS sequence"/>
</dbReference>
<gene>
    <name evidence="2" type="ORF">CAEBREN_26170</name>
</gene>
<proteinExistence type="predicted"/>
<sequence length="288" mass="33329">MDPPEKATGNSSSPEFLEYLKVLKIVNDKRIFFSLTWAFWMASLFVMFAYVYVFKHFFGFKIGNPLKTSPVPMLLAKFYQFKSGLLTVIHFLFGAFFIANWKFLGVAALYTIVSLIVTMAMTLRMFTEMYILFLVFYTMGKASPYWKATLTVFSGGVFVRDLLMVLCETTTQCNDLIFLAIGASFLGDLFNMILALYFQWKKSMTSFDKLLYTQTRYLVTVKLVMIPILGILFFIISDPMELAGFVFFSDVFLVPTVIHLTELVHNDMKTYKELYSLEYNGVEMYRKL</sequence>
<organism evidence="3">
    <name type="scientific">Caenorhabditis brenneri</name>
    <name type="common">Nematode worm</name>
    <dbReference type="NCBI Taxonomy" id="135651"/>
    <lineage>
        <taxon>Eukaryota</taxon>
        <taxon>Metazoa</taxon>
        <taxon>Ecdysozoa</taxon>
        <taxon>Nematoda</taxon>
        <taxon>Chromadorea</taxon>
        <taxon>Rhabditida</taxon>
        <taxon>Rhabditina</taxon>
        <taxon>Rhabditomorpha</taxon>
        <taxon>Rhabditoidea</taxon>
        <taxon>Rhabditidae</taxon>
        <taxon>Peloderinae</taxon>
        <taxon>Caenorhabditis</taxon>
    </lineage>
</organism>
<evidence type="ECO:0000313" key="2">
    <source>
        <dbReference type="EMBL" id="EGT30850.1"/>
    </source>
</evidence>
<keyword evidence="1" id="KW-0472">Membrane</keyword>
<feature type="transmembrane region" description="Helical" evidence="1">
    <location>
        <begin position="83"/>
        <end position="101"/>
    </location>
</feature>
<evidence type="ECO:0000313" key="3">
    <source>
        <dbReference type="Proteomes" id="UP000008068"/>
    </source>
</evidence>
<keyword evidence="1" id="KW-1133">Transmembrane helix</keyword>
<feature type="transmembrane region" description="Helical" evidence="1">
    <location>
        <begin position="242"/>
        <end position="264"/>
    </location>
</feature>